<dbReference type="Pfam" id="PF07645">
    <property type="entry name" value="EGF_CA"/>
    <property type="match status" value="1"/>
</dbReference>
<reference evidence="20" key="1">
    <citation type="submission" date="2020-11" db="EMBL/GenBank/DDBJ databases">
        <authorList>
            <person name="Tran Van P."/>
        </authorList>
    </citation>
    <scope>NUCLEOTIDE SEQUENCE</scope>
</reference>
<comment type="subcellular location">
    <subcellularLocation>
        <location evidence="1">Membrane</location>
        <topology evidence="1">Multi-pass membrane protein</topology>
    </subcellularLocation>
</comment>
<proteinExistence type="inferred from homology"/>
<dbReference type="InterPro" id="IPR049883">
    <property type="entry name" value="NOTCH1_EGF-like"/>
</dbReference>
<feature type="region of interest" description="Disordered" evidence="18">
    <location>
        <begin position="1"/>
        <end position="25"/>
    </location>
</feature>
<dbReference type="GO" id="GO:0005509">
    <property type="term" value="F:calcium ion binding"/>
    <property type="evidence" value="ECO:0007669"/>
    <property type="project" value="InterPro"/>
</dbReference>
<dbReference type="EMBL" id="CAJPEV010001098">
    <property type="protein sequence ID" value="CAG0890711.1"/>
    <property type="molecule type" value="Genomic_DNA"/>
</dbReference>
<evidence type="ECO:0000256" key="6">
    <source>
        <dbReference type="ARBA" id="ARBA00022692"/>
    </source>
</evidence>
<dbReference type="EMBL" id="LR900615">
    <property type="protein sequence ID" value="CAD7246317.1"/>
    <property type="molecule type" value="Genomic_DNA"/>
</dbReference>
<keyword evidence="21" id="KW-1185">Reference proteome</keyword>
<evidence type="ECO:0000256" key="12">
    <source>
        <dbReference type="ARBA" id="ARBA00023136"/>
    </source>
</evidence>
<evidence type="ECO:0000256" key="13">
    <source>
        <dbReference type="ARBA" id="ARBA00023157"/>
    </source>
</evidence>
<dbReference type="InterPro" id="IPR018097">
    <property type="entry name" value="EGF_Ca-bd_CS"/>
</dbReference>
<dbReference type="Gene3D" id="1.10.287.770">
    <property type="entry name" value="YojJ-like"/>
    <property type="match status" value="1"/>
</dbReference>
<dbReference type="PROSITE" id="PS50026">
    <property type="entry name" value="EGF_3"/>
    <property type="match status" value="1"/>
</dbReference>
<dbReference type="InterPro" id="IPR009003">
    <property type="entry name" value="Peptidase_S1_PA"/>
</dbReference>
<keyword evidence="4 17" id="KW-0894">Sodium channel</keyword>
<evidence type="ECO:0000256" key="16">
    <source>
        <dbReference type="PROSITE-ProRule" id="PRU00076"/>
    </source>
</evidence>
<dbReference type="Proteomes" id="UP000677054">
    <property type="component" value="Unassembled WGS sequence"/>
</dbReference>
<evidence type="ECO:0000256" key="10">
    <source>
        <dbReference type="ARBA" id="ARBA00023053"/>
    </source>
</evidence>
<evidence type="ECO:0000256" key="8">
    <source>
        <dbReference type="ARBA" id="ARBA00022737"/>
    </source>
</evidence>
<keyword evidence="15 17" id="KW-0407">Ion channel</keyword>
<keyword evidence="13" id="KW-1015">Disulfide bond</keyword>
<dbReference type="InterPro" id="IPR001881">
    <property type="entry name" value="EGF-like_Ca-bd_dom"/>
</dbReference>
<keyword evidence="14 17" id="KW-0739">Sodium transport</keyword>
<dbReference type="SMART" id="SM00179">
    <property type="entry name" value="EGF_CA"/>
    <property type="match status" value="1"/>
</dbReference>
<dbReference type="GO" id="GO:0004252">
    <property type="term" value="F:serine-type endopeptidase activity"/>
    <property type="evidence" value="ECO:0007669"/>
    <property type="project" value="InterPro"/>
</dbReference>
<dbReference type="PROSITE" id="PS01187">
    <property type="entry name" value="EGF_CA"/>
    <property type="match status" value="1"/>
</dbReference>
<accession>A0A7R9A6Y1</accession>
<dbReference type="SUPFAM" id="SSF50494">
    <property type="entry name" value="Trypsin-like serine proteases"/>
    <property type="match status" value="1"/>
</dbReference>
<keyword evidence="10" id="KW-0915">Sodium</keyword>
<evidence type="ECO:0000256" key="4">
    <source>
        <dbReference type="ARBA" id="ARBA00022461"/>
    </source>
</evidence>
<dbReference type="GO" id="GO:0005886">
    <property type="term" value="C:plasma membrane"/>
    <property type="evidence" value="ECO:0007669"/>
    <property type="project" value="TreeGrafter"/>
</dbReference>
<dbReference type="CDD" id="cd00054">
    <property type="entry name" value="EGF_CA"/>
    <property type="match status" value="1"/>
</dbReference>
<keyword evidence="7" id="KW-0732">Signal</keyword>
<evidence type="ECO:0000256" key="3">
    <source>
        <dbReference type="ARBA" id="ARBA00022448"/>
    </source>
</evidence>
<dbReference type="InterPro" id="IPR000152">
    <property type="entry name" value="EGF-type_Asp/Asn_hydroxyl_site"/>
</dbReference>
<evidence type="ECO:0000256" key="2">
    <source>
        <dbReference type="ARBA" id="ARBA00007193"/>
    </source>
</evidence>
<name>A0A7R9A6Y1_9CRUS</name>
<evidence type="ECO:0000256" key="5">
    <source>
        <dbReference type="ARBA" id="ARBA00022536"/>
    </source>
</evidence>
<comment type="similarity">
    <text evidence="2 17">Belongs to the amiloride-sensitive sodium channel (TC 1.A.6) family.</text>
</comment>
<keyword evidence="9" id="KW-1133">Transmembrane helix</keyword>
<evidence type="ECO:0000313" key="20">
    <source>
        <dbReference type="EMBL" id="CAD7246317.1"/>
    </source>
</evidence>
<keyword evidence="12" id="KW-0472">Membrane</keyword>
<evidence type="ECO:0000313" key="21">
    <source>
        <dbReference type="Proteomes" id="UP000677054"/>
    </source>
</evidence>
<dbReference type="GO" id="GO:0015280">
    <property type="term" value="F:ligand-gated sodium channel activity"/>
    <property type="evidence" value="ECO:0007669"/>
    <property type="project" value="TreeGrafter"/>
</dbReference>
<evidence type="ECO:0000256" key="7">
    <source>
        <dbReference type="ARBA" id="ARBA00022729"/>
    </source>
</evidence>
<dbReference type="GO" id="GO:0006508">
    <property type="term" value="P:proteolysis"/>
    <property type="evidence" value="ECO:0007669"/>
    <property type="project" value="InterPro"/>
</dbReference>
<dbReference type="AlphaFoldDB" id="A0A7R9A6Y1"/>
<evidence type="ECO:0000256" key="1">
    <source>
        <dbReference type="ARBA" id="ARBA00004141"/>
    </source>
</evidence>
<evidence type="ECO:0000256" key="17">
    <source>
        <dbReference type="RuleBase" id="RU000679"/>
    </source>
</evidence>
<protein>
    <recommendedName>
        <fullName evidence="19">EGF-like domain-containing protein</fullName>
    </recommendedName>
</protein>
<dbReference type="InterPro" id="IPR043504">
    <property type="entry name" value="Peptidase_S1_PA_chymotrypsin"/>
</dbReference>
<dbReference type="PANTHER" id="PTHR11690">
    <property type="entry name" value="AMILORIDE-SENSITIVE SODIUM CHANNEL-RELATED"/>
    <property type="match status" value="1"/>
</dbReference>
<dbReference type="Gene3D" id="2.10.25.10">
    <property type="entry name" value="Laminin"/>
    <property type="match status" value="1"/>
</dbReference>
<keyword evidence="11 17" id="KW-0406">Ion transport</keyword>
<dbReference type="FunFam" id="2.10.25.10:FF:000038">
    <property type="entry name" value="Fibrillin 2"/>
    <property type="match status" value="1"/>
</dbReference>
<evidence type="ECO:0000256" key="9">
    <source>
        <dbReference type="ARBA" id="ARBA00022989"/>
    </source>
</evidence>
<feature type="region of interest" description="Disordered" evidence="18">
    <location>
        <begin position="684"/>
        <end position="706"/>
    </location>
</feature>
<dbReference type="InterPro" id="IPR000742">
    <property type="entry name" value="EGF"/>
</dbReference>
<dbReference type="Pfam" id="PF00858">
    <property type="entry name" value="ASC"/>
    <property type="match status" value="1"/>
</dbReference>
<dbReference type="Pfam" id="PF00089">
    <property type="entry name" value="Trypsin"/>
    <property type="match status" value="1"/>
</dbReference>
<dbReference type="InterPro" id="IPR001254">
    <property type="entry name" value="Trypsin_dom"/>
</dbReference>
<evidence type="ECO:0000256" key="14">
    <source>
        <dbReference type="ARBA" id="ARBA00023201"/>
    </source>
</evidence>
<dbReference type="Gene3D" id="2.40.10.10">
    <property type="entry name" value="Trypsin-like serine proteases"/>
    <property type="match status" value="1"/>
</dbReference>
<dbReference type="InterPro" id="IPR001873">
    <property type="entry name" value="ENaC"/>
</dbReference>
<organism evidence="20">
    <name type="scientific">Darwinula stevensoni</name>
    <dbReference type="NCBI Taxonomy" id="69355"/>
    <lineage>
        <taxon>Eukaryota</taxon>
        <taxon>Metazoa</taxon>
        <taxon>Ecdysozoa</taxon>
        <taxon>Arthropoda</taxon>
        <taxon>Crustacea</taxon>
        <taxon>Oligostraca</taxon>
        <taxon>Ostracoda</taxon>
        <taxon>Podocopa</taxon>
        <taxon>Podocopida</taxon>
        <taxon>Darwinulocopina</taxon>
        <taxon>Darwinuloidea</taxon>
        <taxon>Darwinulidae</taxon>
        <taxon>Darwinula</taxon>
    </lineage>
</organism>
<keyword evidence="5 16" id="KW-0245">EGF-like domain</keyword>
<feature type="domain" description="EGF-like" evidence="19">
    <location>
        <begin position="455"/>
        <end position="492"/>
    </location>
</feature>
<keyword evidence="8" id="KW-0677">Repeat</keyword>
<dbReference type="SUPFAM" id="SSF57196">
    <property type="entry name" value="EGF/Laminin"/>
    <property type="match status" value="1"/>
</dbReference>
<dbReference type="PROSITE" id="PS00010">
    <property type="entry name" value="ASX_HYDROXYL"/>
    <property type="match status" value="1"/>
</dbReference>
<evidence type="ECO:0000256" key="11">
    <source>
        <dbReference type="ARBA" id="ARBA00023065"/>
    </source>
</evidence>
<comment type="caution">
    <text evidence="16">Lacks conserved residue(s) required for the propagation of feature annotation.</text>
</comment>
<evidence type="ECO:0000256" key="15">
    <source>
        <dbReference type="ARBA" id="ARBA00023303"/>
    </source>
</evidence>
<sequence length="706" mass="79801">MPEHHWQEEAESGPKHHEDHRDPGMYIPRCRAGIIGKRKRRAVRNTMKAIVILGCTFLAVEQVMILIEEYQSLPTNTLYVIEDVEKIPAPAFTFCPKPSTLGRFPDNLIMSTQWRLELKTSTYIEKFQNISIPLIRLVELAPKGWRRLGNKSIINGETIFQLDGVGHWSERTFLGNFEEKEPYAPYYFKCFSIFPKREITAGENSCSNILFKFKFTGITTSDFVNKMQIDVYIHDNSEEFTNVFGLAPEKIRIFNGTSTRLMVHPHVVQRLSKRTAPCVGDYGYSYSRCWENCFWEHVQLHMDLPCLSPSFLSKDANLTAPKCADMRAETDLLSMLHKIHNNSLPQGWKECNCPKRCNITIYDVLAPPTDACDVESEMNLGIYNARLLISFPSKQVPYFREQEKLTLLDVLSNIGGIVGVCLGASLITLYDMVEMAFSTILWKLMRRKNEVIDGDVNECKDPNVCGVHALCVNQPGTYACKCKTGFLGDPPTHPCKGNEEGNVESLSVQVFGSSVRHLIRKRVQHPEYREETLANDLEMIILEMPVELNTGACILCTQDSQGLQDFSQCKLISHMKDWIFPTPDPVTYSARIADPKVCREKITKESPLPLNSLCVTFSSVWCGEPGAPLICQDHTGFYRLVGHLSIPTGICQSETEPGIFSNAASQSSGIFQDTFLLYIPPTRTVRPHSNSRSGPQLQNTRLRGFG</sequence>
<evidence type="ECO:0000256" key="18">
    <source>
        <dbReference type="SAM" id="MobiDB-lite"/>
    </source>
</evidence>
<dbReference type="OrthoDB" id="6021021at2759"/>
<feature type="compositionally biased region" description="Polar residues" evidence="18">
    <location>
        <begin position="687"/>
        <end position="706"/>
    </location>
</feature>
<keyword evidence="3 17" id="KW-0813">Transport</keyword>
<feature type="compositionally biased region" description="Basic and acidic residues" evidence="18">
    <location>
        <begin position="1"/>
        <end position="23"/>
    </location>
</feature>
<keyword evidence="6 17" id="KW-0812">Transmembrane</keyword>
<evidence type="ECO:0000259" key="19">
    <source>
        <dbReference type="PROSITE" id="PS50026"/>
    </source>
</evidence>
<gene>
    <name evidence="20" type="ORF">DSTB1V02_LOCUS6168</name>
</gene>